<gene>
    <name evidence="7" type="primary">murE</name>
    <name evidence="12" type="ORF">C7K55_00255</name>
</gene>
<feature type="binding site" evidence="7">
    <location>
        <position position="32"/>
    </location>
    <ligand>
        <name>UDP-N-acetyl-alpha-D-muramoyl-L-alanyl-D-glutamate</name>
        <dbReference type="ChEBI" id="CHEBI:83900"/>
    </ligand>
</feature>
<dbReference type="InterPro" id="IPR036565">
    <property type="entry name" value="Mur-like_cat_sf"/>
</dbReference>
<dbReference type="GO" id="GO:0071555">
    <property type="term" value="P:cell wall organization"/>
    <property type="evidence" value="ECO:0007669"/>
    <property type="project" value="UniProtKB-KW"/>
</dbReference>
<dbReference type="InterPro" id="IPR013221">
    <property type="entry name" value="Mur_ligase_cen"/>
</dbReference>
<feature type="binding site" evidence="7">
    <location>
        <position position="465"/>
    </location>
    <ligand>
        <name>meso-2,6-diaminopimelate</name>
        <dbReference type="ChEBI" id="CHEBI:57791"/>
    </ligand>
</feature>
<dbReference type="Gene3D" id="3.90.190.20">
    <property type="entry name" value="Mur ligase, C-terminal domain"/>
    <property type="match status" value="1"/>
</dbReference>
<dbReference type="PANTHER" id="PTHR23135:SF4">
    <property type="entry name" value="UDP-N-ACETYLMURAMOYL-L-ALANYL-D-GLUTAMATE--2,6-DIAMINOPIMELATE LIGASE MURE HOMOLOG, CHLOROPLASTIC"/>
    <property type="match status" value="1"/>
</dbReference>
<protein>
    <recommendedName>
        <fullName evidence="7">UDP-N-acetylmuramoyl-L-alanyl-D-glutamate--2,6-diaminopimelate ligase</fullName>
        <ecNumber evidence="7">6.3.2.13</ecNumber>
    </recommendedName>
    <alternativeName>
        <fullName evidence="7">Meso-A2pm-adding enzyme</fullName>
    </alternativeName>
    <alternativeName>
        <fullName evidence="7">Meso-diaminopimelate-adding enzyme</fullName>
    </alternativeName>
    <alternativeName>
        <fullName evidence="7">UDP-MurNAc-L-Ala-D-Glu:meso-diaminopimelate ligase</fullName>
    </alternativeName>
    <alternativeName>
        <fullName evidence="7">UDP-MurNAc-tripeptide synthetase</fullName>
    </alternativeName>
    <alternativeName>
        <fullName evidence="7">UDP-N-acetylmuramyl-tripeptide synthetase</fullName>
    </alternativeName>
</protein>
<dbReference type="InterPro" id="IPR036615">
    <property type="entry name" value="Mur_ligase_C_dom_sf"/>
</dbReference>
<dbReference type="EMBL" id="PXXO01000001">
    <property type="protein sequence ID" value="PSJ07235.1"/>
    <property type="molecule type" value="Genomic_DNA"/>
</dbReference>
<evidence type="ECO:0000256" key="6">
    <source>
        <dbReference type="ARBA" id="ARBA00023316"/>
    </source>
</evidence>
<dbReference type="Pfam" id="PF02875">
    <property type="entry name" value="Mur_ligase_C"/>
    <property type="match status" value="1"/>
</dbReference>
<feature type="binding site" evidence="7">
    <location>
        <position position="390"/>
    </location>
    <ligand>
        <name>meso-2,6-diaminopimelate</name>
        <dbReference type="ChEBI" id="CHEBI:57791"/>
    </ligand>
</feature>
<evidence type="ECO:0000256" key="5">
    <source>
        <dbReference type="ARBA" id="ARBA00023306"/>
    </source>
</evidence>
<feature type="binding site" evidence="7">
    <location>
        <position position="469"/>
    </location>
    <ligand>
        <name>meso-2,6-diaminopimelate</name>
        <dbReference type="ChEBI" id="CHEBI:57791"/>
    </ligand>
</feature>
<dbReference type="RefSeq" id="WP_106501420.1">
    <property type="nucleotide sequence ID" value="NZ_PXXO01000001.1"/>
</dbReference>
<feature type="domain" description="Mur ligase C-terminal" evidence="10">
    <location>
        <begin position="338"/>
        <end position="467"/>
    </location>
</feature>
<comment type="similarity">
    <text evidence="1 7">Belongs to the MurCDEF family. MurE subfamily.</text>
</comment>
<comment type="cofactor">
    <cofactor evidence="7">
        <name>Mg(2+)</name>
        <dbReference type="ChEBI" id="CHEBI:18420"/>
    </cofactor>
</comment>
<feature type="domain" description="Mur ligase N-terminal catalytic" evidence="9">
    <location>
        <begin position="25"/>
        <end position="102"/>
    </location>
</feature>
<keyword evidence="2 7" id="KW-0132">Cell division</keyword>
<dbReference type="PANTHER" id="PTHR23135">
    <property type="entry name" value="MUR LIGASE FAMILY MEMBER"/>
    <property type="match status" value="1"/>
</dbReference>
<evidence type="ECO:0000256" key="8">
    <source>
        <dbReference type="RuleBase" id="RU004135"/>
    </source>
</evidence>
<sequence>MTQLLHQVLQQVGLEVPLGVPNGELSGISCDSRRIGRGTLFLGLPGTQVDGGCFWPQALQAGAVAAVISEAAAALQPPGPGDAVLVAPEPLTRWAGELAAAFWSQPSRRLALIGVTGTNGKTTTTYLIEHLAVSSGRPSALFGTLVNRWPGHSVTAQHTTAFADLLQAQLAQAVEAGAQIGAMEVSSHALDQQRVAGCHFSGAVFTNLTQDHLDYHPSMQAYFEAKARLFAEPLLAGGAVVNGDDPWGAQLVSRLGKACWRSSLEDPSAELFIRDLQLGAGGVRGVLQTPAGEGAFHSPLLGRFNLMNLLQAVGALVQQGVPLPQLLEGLADFRGVPGRMERVVVGDGGGDPAVLVDYAHTPDGLANALAACRPFTAGRLICVFGCGGDRDRSKRPQMGAIAAQLADQLYVTSDNPRTEDAQQILADVTADIPPGGSMQVQADRAVAIAAAIAEAEPGDLVLIAGKGHEDYQILGTTKVHFDDREEADKALRRRRGT</sequence>
<dbReference type="Gene3D" id="3.40.1190.10">
    <property type="entry name" value="Mur-like, catalytic domain"/>
    <property type="match status" value="1"/>
</dbReference>
<dbReference type="Proteomes" id="UP000243002">
    <property type="component" value="Unassembled WGS sequence"/>
</dbReference>
<keyword evidence="6 7" id="KW-0961">Cell wall biogenesis/degradation</keyword>
<feature type="binding site" evidence="7">
    <location>
        <position position="186"/>
    </location>
    <ligand>
        <name>UDP-N-acetyl-alpha-D-muramoyl-L-alanyl-D-glutamate</name>
        <dbReference type="ChEBI" id="CHEBI:83900"/>
    </ligand>
</feature>
<evidence type="ECO:0000256" key="2">
    <source>
        <dbReference type="ARBA" id="ARBA00022618"/>
    </source>
</evidence>
<dbReference type="InterPro" id="IPR000713">
    <property type="entry name" value="Mur_ligase_N"/>
</dbReference>
<keyword evidence="7" id="KW-0963">Cytoplasm</keyword>
<keyword evidence="7" id="KW-0067">ATP-binding</keyword>
<feature type="domain" description="Mur ligase central" evidence="11">
    <location>
        <begin position="115"/>
        <end position="315"/>
    </location>
</feature>
<dbReference type="UniPathway" id="UPA00219"/>
<evidence type="ECO:0000259" key="10">
    <source>
        <dbReference type="Pfam" id="PF02875"/>
    </source>
</evidence>
<feature type="binding site" evidence="7">
    <location>
        <position position="192"/>
    </location>
    <ligand>
        <name>UDP-N-acetyl-alpha-D-muramoyl-L-alanyl-D-glutamate</name>
        <dbReference type="ChEBI" id="CHEBI:83900"/>
    </ligand>
</feature>
<evidence type="ECO:0000256" key="4">
    <source>
        <dbReference type="ARBA" id="ARBA00022984"/>
    </source>
</evidence>
<comment type="caution">
    <text evidence="12">The sequence shown here is derived from an EMBL/GenBank/DDBJ whole genome shotgun (WGS) entry which is preliminary data.</text>
</comment>
<dbReference type="NCBIfam" id="TIGR01085">
    <property type="entry name" value="murE"/>
    <property type="match status" value="1"/>
</dbReference>
<comment type="PTM">
    <text evidence="7">Carboxylation is probably crucial for Mg(2+) binding and, consequently, for the gamma-phosphate positioning of ATP.</text>
</comment>
<feature type="modified residue" description="N6-carboxylysine" evidence="7">
    <location>
        <position position="226"/>
    </location>
</feature>
<dbReference type="SUPFAM" id="SSF53623">
    <property type="entry name" value="MurD-like peptide ligases, catalytic domain"/>
    <property type="match status" value="1"/>
</dbReference>
<dbReference type="InterPro" id="IPR035911">
    <property type="entry name" value="MurE/MurF_N"/>
</dbReference>
<dbReference type="GO" id="GO:0005737">
    <property type="term" value="C:cytoplasm"/>
    <property type="evidence" value="ECO:0007669"/>
    <property type="project" value="UniProtKB-SubCell"/>
</dbReference>
<dbReference type="GO" id="GO:0008360">
    <property type="term" value="P:regulation of cell shape"/>
    <property type="evidence" value="ECO:0007669"/>
    <property type="project" value="UniProtKB-KW"/>
</dbReference>
<evidence type="ECO:0000313" key="12">
    <source>
        <dbReference type="EMBL" id="PSJ07235.1"/>
    </source>
</evidence>
<dbReference type="GO" id="GO:0008765">
    <property type="term" value="F:UDP-N-acetylmuramoylalanyl-D-glutamate-2,6-diaminopimelate ligase activity"/>
    <property type="evidence" value="ECO:0007669"/>
    <property type="project" value="UniProtKB-UniRule"/>
</dbReference>
<evidence type="ECO:0000256" key="7">
    <source>
        <dbReference type="HAMAP-Rule" id="MF_00208"/>
    </source>
</evidence>
<keyword evidence="3 7" id="KW-0133">Cell shape</keyword>
<keyword evidence="5 7" id="KW-0131">Cell cycle</keyword>
<keyword evidence="4 7" id="KW-0573">Peptidoglycan synthesis</keyword>
<dbReference type="InterPro" id="IPR004101">
    <property type="entry name" value="Mur_ligase_C"/>
</dbReference>
<evidence type="ECO:0000259" key="9">
    <source>
        <dbReference type="Pfam" id="PF01225"/>
    </source>
</evidence>
<comment type="caution">
    <text evidence="7">Lacks conserved residue(s) required for the propagation of feature annotation.</text>
</comment>
<name>A0A2P7N177_9CYAN</name>
<keyword evidence="13" id="KW-1185">Reference proteome</keyword>
<dbReference type="Gene3D" id="3.40.1390.10">
    <property type="entry name" value="MurE/MurF, N-terminal domain"/>
    <property type="match status" value="1"/>
</dbReference>
<organism evidence="12 13">
    <name type="scientific">Cyanobium usitatum str. Tous</name>
    <dbReference type="NCBI Taxonomy" id="2116684"/>
    <lineage>
        <taxon>Bacteria</taxon>
        <taxon>Bacillati</taxon>
        <taxon>Cyanobacteriota</taxon>
        <taxon>Cyanophyceae</taxon>
        <taxon>Synechococcales</taxon>
        <taxon>Prochlorococcaceae</taxon>
        <taxon>Cyanobium</taxon>
    </lineage>
</organism>
<comment type="subcellular location">
    <subcellularLocation>
        <location evidence="7 8">Cytoplasm</location>
    </subcellularLocation>
</comment>
<feature type="binding site" evidence="7">
    <location>
        <begin position="117"/>
        <end position="123"/>
    </location>
    <ligand>
        <name>ATP</name>
        <dbReference type="ChEBI" id="CHEBI:30616"/>
    </ligand>
</feature>
<feature type="binding site" evidence="7">
    <location>
        <begin position="159"/>
        <end position="160"/>
    </location>
    <ligand>
        <name>UDP-N-acetyl-alpha-D-muramoyl-L-alanyl-D-glutamate</name>
        <dbReference type="ChEBI" id="CHEBI:83900"/>
    </ligand>
</feature>
<dbReference type="NCBIfam" id="NF001126">
    <property type="entry name" value="PRK00139.1-4"/>
    <property type="match status" value="1"/>
</dbReference>
<dbReference type="Pfam" id="PF08245">
    <property type="entry name" value="Mur_ligase_M"/>
    <property type="match status" value="1"/>
</dbReference>
<dbReference type="GO" id="GO:0051301">
    <property type="term" value="P:cell division"/>
    <property type="evidence" value="ECO:0007669"/>
    <property type="project" value="UniProtKB-KW"/>
</dbReference>
<reference evidence="12 13" key="1">
    <citation type="journal article" date="2018" name="Environ. Microbiol.">
        <title>Ecological and genomic features of two widespread freshwater picocyanobacteria.</title>
        <authorList>
            <person name="Cabello-Yeves P.J."/>
            <person name="Picazo A."/>
            <person name="Camacho A."/>
            <person name="Callieri C."/>
            <person name="Rosselli R."/>
            <person name="Roda-Garcia J.J."/>
            <person name="Coutinho F.H."/>
            <person name="Rodriguez-Valera F."/>
        </authorList>
    </citation>
    <scope>NUCLEOTIDE SEQUENCE [LARGE SCALE GENOMIC DNA]</scope>
    <source>
        <strain evidence="12 13">Tous</strain>
    </source>
</reference>
<dbReference type="AlphaFoldDB" id="A0A2P7N177"/>
<dbReference type="GO" id="GO:0009252">
    <property type="term" value="P:peptidoglycan biosynthetic process"/>
    <property type="evidence" value="ECO:0007669"/>
    <property type="project" value="UniProtKB-UniRule"/>
</dbReference>
<dbReference type="OrthoDB" id="9800958at2"/>
<keyword evidence="7 12" id="KW-0436">Ligase</keyword>
<proteinExistence type="inferred from homology"/>
<feature type="short sequence motif" description="Meso-diaminopimelate recognition motif" evidence="7">
    <location>
        <begin position="414"/>
        <end position="417"/>
    </location>
</feature>
<dbReference type="SUPFAM" id="SSF53244">
    <property type="entry name" value="MurD-like peptide ligases, peptide-binding domain"/>
    <property type="match status" value="1"/>
</dbReference>
<comment type="pathway">
    <text evidence="7 8">Cell wall biogenesis; peptidoglycan biosynthesis.</text>
</comment>
<evidence type="ECO:0000313" key="13">
    <source>
        <dbReference type="Proteomes" id="UP000243002"/>
    </source>
</evidence>
<accession>A0A2P7N177</accession>
<dbReference type="EC" id="6.3.2.13" evidence="7"/>
<comment type="function">
    <text evidence="7">Catalyzes the addition of meso-diaminopimelic acid to the nucleotide precursor UDP-N-acetylmuramoyl-L-alanyl-D-glutamate (UMAG) in the biosynthesis of bacterial cell-wall peptidoglycan.</text>
</comment>
<dbReference type="GO" id="GO:0005524">
    <property type="term" value="F:ATP binding"/>
    <property type="evidence" value="ECO:0007669"/>
    <property type="project" value="UniProtKB-UniRule"/>
</dbReference>
<dbReference type="HAMAP" id="MF_00208">
    <property type="entry name" value="MurE"/>
    <property type="match status" value="1"/>
</dbReference>
<keyword evidence="7" id="KW-0547">Nucleotide-binding</keyword>
<dbReference type="GO" id="GO:0000287">
    <property type="term" value="F:magnesium ion binding"/>
    <property type="evidence" value="ECO:0007669"/>
    <property type="project" value="UniProtKB-UniRule"/>
</dbReference>
<dbReference type="InterPro" id="IPR005761">
    <property type="entry name" value="UDP-N-AcMur-Glu-dNH2Pim_ligase"/>
</dbReference>
<feature type="binding site" evidence="7">
    <location>
        <position position="194"/>
    </location>
    <ligand>
        <name>UDP-N-acetyl-alpha-D-muramoyl-L-alanyl-D-glutamate</name>
        <dbReference type="ChEBI" id="CHEBI:83900"/>
    </ligand>
</feature>
<dbReference type="Pfam" id="PF01225">
    <property type="entry name" value="Mur_ligase"/>
    <property type="match status" value="1"/>
</dbReference>
<dbReference type="NCBIfam" id="NF001124">
    <property type="entry name" value="PRK00139.1-2"/>
    <property type="match status" value="1"/>
</dbReference>
<feature type="binding site" evidence="7">
    <location>
        <begin position="414"/>
        <end position="417"/>
    </location>
    <ligand>
        <name>meso-2,6-diaminopimelate</name>
        <dbReference type="ChEBI" id="CHEBI:57791"/>
    </ligand>
</feature>
<evidence type="ECO:0000256" key="1">
    <source>
        <dbReference type="ARBA" id="ARBA00005898"/>
    </source>
</evidence>
<comment type="catalytic activity">
    <reaction evidence="7">
        <text>UDP-N-acetyl-alpha-D-muramoyl-L-alanyl-D-glutamate + meso-2,6-diaminopimelate + ATP = UDP-N-acetyl-alpha-D-muramoyl-L-alanyl-gamma-D-glutamyl-meso-2,6-diaminopimelate + ADP + phosphate + H(+)</text>
        <dbReference type="Rhea" id="RHEA:23676"/>
        <dbReference type="ChEBI" id="CHEBI:15378"/>
        <dbReference type="ChEBI" id="CHEBI:30616"/>
        <dbReference type="ChEBI" id="CHEBI:43474"/>
        <dbReference type="ChEBI" id="CHEBI:57791"/>
        <dbReference type="ChEBI" id="CHEBI:83900"/>
        <dbReference type="ChEBI" id="CHEBI:83905"/>
        <dbReference type="ChEBI" id="CHEBI:456216"/>
        <dbReference type="EC" id="6.3.2.13"/>
    </reaction>
</comment>
<dbReference type="SUPFAM" id="SSF63418">
    <property type="entry name" value="MurE/MurF N-terminal domain"/>
    <property type="match status" value="1"/>
</dbReference>
<evidence type="ECO:0000256" key="3">
    <source>
        <dbReference type="ARBA" id="ARBA00022960"/>
    </source>
</evidence>
<keyword evidence="7" id="KW-0460">Magnesium</keyword>
<evidence type="ECO:0000259" key="11">
    <source>
        <dbReference type="Pfam" id="PF08245"/>
    </source>
</evidence>